<accession>A0A841SSV8</accession>
<dbReference type="InterPro" id="IPR009057">
    <property type="entry name" value="Homeodomain-like_sf"/>
</dbReference>
<keyword evidence="4" id="KW-0812">Transmembrane</keyword>
<name>A0A841SSV8_9BACL</name>
<evidence type="ECO:0000313" key="7">
    <source>
        <dbReference type="Proteomes" id="UP000535838"/>
    </source>
</evidence>
<evidence type="ECO:0000313" key="6">
    <source>
        <dbReference type="EMBL" id="MBB6633135.1"/>
    </source>
</evidence>
<dbReference type="Pfam" id="PF12833">
    <property type="entry name" value="HTH_18"/>
    <property type="match status" value="1"/>
</dbReference>
<feature type="domain" description="HTH araC/xylS-type" evidence="5">
    <location>
        <begin position="662"/>
        <end position="761"/>
    </location>
</feature>
<protein>
    <submittedName>
        <fullName evidence="6">AraC family transcriptional regulator</fullName>
    </submittedName>
</protein>
<dbReference type="InterPro" id="IPR020449">
    <property type="entry name" value="Tscrpt_reg_AraC-type_HTH"/>
</dbReference>
<evidence type="ECO:0000256" key="3">
    <source>
        <dbReference type="ARBA" id="ARBA00023163"/>
    </source>
</evidence>
<dbReference type="Pfam" id="PF17853">
    <property type="entry name" value="GGDEF_2"/>
    <property type="match status" value="1"/>
</dbReference>
<dbReference type="Gene3D" id="1.10.10.60">
    <property type="entry name" value="Homeodomain-like"/>
    <property type="match status" value="2"/>
</dbReference>
<dbReference type="SMART" id="SM00342">
    <property type="entry name" value="HTH_ARAC"/>
    <property type="match status" value="1"/>
</dbReference>
<evidence type="ECO:0000256" key="1">
    <source>
        <dbReference type="ARBA" id="ARBA00023015"/>
    </source>
</evidence>
<dbReference type="PROSITE" id="PS01124">
    <property type="entry name" value="HTH_ARAC_FAMILY_2"/>
    <property type="match status" value="1"/>
</dbReference>
<evidence type="ECO:0000259" key="5">
    <source>
        <dbReference type="PROSITE" id="PS01124"/>
    </source>
</evidence>
<dbReference type="PRINTS" id="PR00032">
    <property type="entry name" value="HTHARAC"/>
</dbReference>
<dbReference type="EMBL" id="JACJVQ010000003">
    <property type="protein sequence ID" value="MBB6633135.1"/>
    <property type="molecule type" value="Genomic_DNA"/>
</dbReference>
<keyword evidence="4" id="KW-1133">Transmembrane helix</keyword>
<feature type="transmembrane region" description="Helical" evidence="4">
    <location>
        <begin position="299"/>
        <end position="318"/>
    </location>
</feature>
<keyword evidence="2" id="KW-0238">DNA-binding</keyword>
<dbReference type="AlphaFoldDB" id="A0A841SSV8"/>
<dbReference type="GO" id="GO:0003700">
    <property type="term" value="F:DNA-binding transcription factor activity"/>
    <property type="evidence" value="ECO:0007669"/>
    <property type="project" value="InterPro"/>
</dbReference>
<dbReference type="PANTHER" id="PTHR43280:SF2">
    <property type="entry name" value="HTH-TYPE TRANSCRIPTIONAL REGULATOR EXSA"/>
    <property type="match status" value="1"/>
</dbReference>
<keyword evidence="1" id="KW-0805">Transcription regulation</keyword>
<sequence length="768" mass="87363">MNLFRTFRGRKYLQRTLISFILVVILLAIASYLLNVNARGKVLRLQNEADLKLLTQINYNIENMNGIVKNLAVSLFNDDELIAVKAGADYKQSVLKIDRLDRTVAESPYLHAIAFYNPKQKRYFSSLNHGMDNDLFYAELSRYKNEHPNVPKLQLIPLDLDGGSDIDVFAFFIYDGPSLGSVNDNVLILTVKPDWMLDNVKTLNRLAERENDGLFIADGDGRVLIESDNDRPDLQGMKSAVLQRIANSASTLDDFNYTYEGTKYKITYLSQGLNNWKIVSVRDYDAVLGSVRQMKWTEIIVTISVVLLAVLLSIYFSLRLYKPVGQLYSLVRPDGREPEQVSDEMSIIAATYKGMRDKLSLLEQEQASQINIARAYHLRSLISGSESMAEPELLQNKAQYGLDLAIPGAIRVAVVKLDGLEALVAEQGTQAESLYGFAIANIGQELLRRSFSCEAADMRSGHLVFLVSGGSAELDELKERFGELQRTVKQFYRFSFTATLSRTFDRYQEITQHYKLALRHSDYRMILGKGSIIEPDMIKDNERNPEYRVPPELERQLTEGMRSGDRERTEEAISRWKEIIGGFSFENMFAAVLHMAITLSNTLSEMNHYHLNPLSVDLQAINRRILGAETLDEIGQVLNEVIGETFSQRQSGKEDKSQLIADTIKEIVGKHYADPDLNVQKIADMLKMNPVYLGQTFKAQEGETVVDLINSTRLAHARLYLEQKDLTVAEIMEKVGFGNESYFYRLFKRHYSVTPKEYRLKFSIDKHT</sequence>
<dbReference type="InterPro" id="IPR018060">
    <property type="entry name" value="HTH_AraC"/>
</dbReference>
<organism evidence="6 7">
    <name type="scientific">Cohnella thailandensis</name>
    <dbReference type="NCBI Taxonomy" id="557557"/>
    <lineage>
        <taxon>Bacteria</taxon>
        <taxon>Bacillati</taxon>
        <taxon>Bacillota</taxon>
        <taxon>Bacilli</taxon>
        <taxon>Bacillales</taxon>
        <taxon>Paenibacillaceae</taxon>
        <taxon>Cohnella</taxon>
    </lineage>
</organism>
<dbReference type="PANTHER" id="PTHR43280">
    <property type="entry name" value="ARAC-FAMILY TRANSCRIPTIONAL REGULATOR"/>
    <property type="match status" value="1"/>
</dbReference>
<dbReference type="GO" id="GO:0043565">
    <property type="term" value="F:sequence-specific DNA binding"/>
    <property type="evidence" value="ECO:0007669"/>
    <property type="project" value="InterPro"/>
</dbReference>
<gene>
    <name evidence="6" type="ORF">H7B67_03275</name>
</gene>
<feature type="transmembrane region" description="Helical" evidence="4">
    <location>
        <begin position="12"/>
        <end position="34"/>
    </location>
</feature>
<evidence type="ECO:0000256" key="4">
    <source>
        <dbReference type="SAM" id="Phobius"/>
    </source>
</evidence>
<dbReference type="RefSeq" id="WP_185118365.1">
    <property type="nucleotide sequence ID" value="NZ_JACJVQ010000003.1"/>
</dbReference>
<dbReference type="InterPro" id="IPR041522">
    <property type="entry name" value="CdaR_GGDEF"/>
</dbReference>
<keyword evidence="7" id="KW-1185">Reference proteome</keyword>
<dbReference type="SUPFAM" id="SSF46689">
    <property type="entry name" value="Homeodomain-like"/>
    <property type="match status" value="1"/>
</dbReference>
<dbReference type="Proteomes" id="UP000535838">
    <property type="component" value="Unassembled WGS sequence"/>
</dbReference>
<comment type="caution">
    <text evidence="6">The sequence shown here is derived from an EMBL/GenBank/DDBJ whole genome shotgun (WGS) entry which is preliminary data.</text>
</comment>
<evidence type="ECO:0000256" key="2">
    <source>
        <dbReference type="ARBA" id="ARBA00023125"/>
    </source>
</evidence>
<proteinExistence type="predicted"/>
<keyword evidence="4" id="KW-0472">Membrane</keyword>
<reference evidence="6 7" key="1">
    <citation type="submission" date="2020-08" db="EMBL/GenBank/DDBJ databases">
        <title>Cohnella phylogeny.</title>
        <authorList>
            <person name="Dunlap C."/>
        </authorList>
    </citation>
    <scope>NUCLEOTIDE SEQUENCE [LARGE SCALE GENOMIC DNA]</scope>
    <source>
        <strain evidence="6 7">DSM 25241</strain>
    </source>
</reference>
<keyword evidence="3" id="KW-0804">Transcription</keyword>